<evidence type="ECO:0000256" key="6">
    <source>
        <dbReference type="ARBA" id="ARBA00022840"/>
    </source>
</evidence>
<dbReference type="GO" id="GO:0005886">
    <property type="term" value="C:plasma membrane"/>
    <property type="evidence" value="ECO:0007669"/>
    <property type="project" value="UniProtKB-SubCell"/>
</dbReference>
<gene>
    <name evidence="12" type="primary">ugpC_1</name>
    <name evidence="12" type="ORF">SAMEA4535761_01052</name>
</gene>
<evidence type="ECO:0000256" key="4">
    <source>
        <dbReference type="ARBA" id="ARBA00022692"/>
    </source>
</evidence>
<keyword evidence="3" id="KW-1003">Cell membrane</keyword>
<evidence type="ECO:0000256" key="9">
    <source>
        <dbReference type="RuleBase" id="RU363032"/>
    </source>
</evidence>
<dbReference type="PROSITE" id="PS50928">
    <property type="entry name" value="ABC_TM1"/>
    <property type="match status" value="1"/>
</dbReference>
<dbReference type="SMART" id="SM00382">
    <property type="entry name" value="AAA"/>
    <property type="match status" value="1"/>
</dbReference>
<evidence type="ECO:0000256" key="2">
    <source>
        <dbReference type="ARBA" id="ARBA00022448"/>
    </source>
</evidence>
<dbReference type="PANTHER" id="PTHR30183">
    <property type="entry name" value="MOLYBDENUM TRANSPORT SYSTEM PERMEASE PROTEIN MODB"/>
    <property type="match status" value="1"/>
</dbReference>
<feature type="domain" description="ABC transmembrane type-1" evidence="11">
    <location>
        <begin position="61"/>
        <end position="268"/>
    </location>
</feature>
<evidence type="ECO:0000256" key="5">
    <source>
        <dbReference type="ARBA" id="ARBA00022741"/>
    </source>
</evidence>
<proteinExistence type="inferred from homology"/>
<dbReference type="CDD" id="cd06261">
    <property type="entry name" value="TM_PBP2"/>
    <property type="match status" value="1"/>
</dbReference>
<organism evidence="12 13">
    <name type="scientific">Corynebacterium imitans</name>
    <dbReference type="NCBI Taxonomy" id="156978"/>
    <lineage>
        <taxon>Bacteria</taxon>
        <taxon>Bacillati</taxon>
        <taxon>Actinomycetota</taxon>
        <taxon>Actinomycetes</taxon>
        <taxon>Mycobacteriales</taxon>
        <taxon>Corynebacteriaceae</taxon>
        <taxon>Corynebacterium</taxon>
    </lineage>
</organism>
<dbReference type="Gene3D" id="1.10.3720.10">
    <property type="entry name" value="MetI-like"/>
    <property type="match status" value="1"/>
</dbReference>
<dbReference type="PANTHER" id="PTHR30183:SF3">
    <property type="entry name" value="MOLYBDENUM TRANSPORT SYSTEM PERMEASE PROTEIN MODB"/>
    <property type="match status" value="1"/>
</dbReference>
<accession>A0A239Z7B1</accession>
<dbReference type="EC" id="3.6.3.20" evidence="12"/>
<dbReference type="EMBL" id="LT906467">
    <property type="protein sequence ID" value="SNV67131.1"/>
    <property type="molecule type" value="Genomic_DNA"/>
</dbReference>
<dbReference type="GO" id="GO:0005524">
    <property type="term" value="F:ATP binding"/>
    <property type="evidence" value="ECO:0007669"/>
    <property type="project" value="UniProtKB-KW"/>
</dbReference>
<keyword evidence="6" id="KW-0067">ATP-binding</keyword>
<keyword evidence="2 9" id="KW-0813">Transport</keyword>
<dbReference type="RefSeq" id="WP_051904807.1">
    <property type="nucleotide sequence ID" value="NZ_CP009211.1"/>
</dbReference>
<dbReference type="Gene3D" id="3.40.50.300">
    <property type="entry name" value="P-loop containing nucleotide triphosphate hydrolases"/>
    <property type="match status" value="1"/>
</dbReference>
<evidence type="ECO:0000259" key="11">
    <source>
        <dbReference type="PROSITE" id="PS50928"/>
    </source>
</evidence>
<sequence>MTGTRTASPITPLPQPSTKAVGALALFALALIVLPVFALGVRVPFDRLGEILTSTDTHDLLRVTLTSAVCASVIAMVLGVPLALWLQRLRRGARLARLLVLLPLALPPVVAGLALSAFIGRRGIAAPLLDLLGWQFAFAFPGVVAAHVFIALPFVVITLDAALRQLDPEITSSAAAVGITPARTVRQIILPAVAPSLVSAAGLAFARSLGEFGTTLTFAGSMPGTTRTMPLGIYLAREVDAEVAYGLSAILIGLAVLTLAATALPALFSKRAPAQKARATGTIDVARLRELTRPAGGGSDVEVEGVHFPANTLTALVGPNGAGKTTLVGRIAGRLRGASVTVGDRLVDSADTRPVPAYQRGVVLLTQNPGLPPTATASSAITMVTRDPQRTAELLDAAGLAELADVPVRALSGGQAAQVSLVRALATRPAVLILDEPLAAIDVDAAAQWRQVLHAARHDRTTVLITHNALDVLALADHIAVMGRGRVRSFRPASEEVEAPASRFAARLVGANLLAGTVGEDGTFVCAFGALAGLDLSPYPTGTSLRVTFPPEALTLVGPGKQAEHGCVFDASVHAVSVLPSGGASVTMRPPQADDAEDAHEYALSLLVDQETAVRASVSPGAELSCALDAAQVRVTVV</sequence>
<dbReference type="SUPFAM" id="SSF161098">
    <property type="entry name" value="MetI-like"/>
    <property type="match status" value="1"/>
</dbReference>
<protein>
    <submittedName>
        <fullName evidence="12">Molybdate transport system permease</fullName>
        <ecNumber evidence="12">3.6.3.20</ecNumber>
    </submittedName>
</protein>
<dbReference type="AlphaFoldDB" id="A0A239Z7B1"/>
<dbReference type="SUPFAM" id="SSF52540">
    <property type="entry name" value="P-loop containing nucleoside triphosphate hydrolases"/>
    <property type="match status" value="1"/>
</dbReference>
<name>A0A239Z7B1_9CORY</name>
<dbReference type="GO" id="GO:0016887">
    <property type="term" value="F:ATP hydrolysis activity"/>
    <property type="evidence" value="ECO:0007669"/>
    <property type="project" value="InterPro"/>
</dbReference>
<feature type="transmembrane region" description="Helical" evidence="9">
    <location>
        <begin position="132"/>
        <end position="157"/>
    </location>
</feature>
<evidence type="ECO:0000259" key="10">
    <source>
        <dbReference type="PROSITE" id="PS50893"/>
    </source>
</evidence>
<dbReference type="GO" id="GO:0055085">
    <property type="term" value="P:transmembrane transport"/>
    <property type="evidence" value="ECO:0007669"/>
    <property type="project" value="InterPro"/>
</dbReference>
<feature type="transmembrane region" description="Helical" evidence="9">
    <location>
        <begin position="243"/>
        <end position="268"/>
    </location>
</feature>
<comment type="subcellular location">
    <subcellularLocation>
        <location evidence="1 9">Cell membrane</location>
        <topology evidence="1 9">Multi-pass membrane protein</topology>
    </subcellularLocation>
</comment>
<dbReference type="Proteomes" id="UP000215374">
    <property type="component" value="Chromosome 1"/>
</dbReference>
<feature type="transmembrane region" description="Helical" evidence="9">
    <location>
        <begin position="21"/>
        <end position="45"/>
    </location>
</feature>
<dbReference type="InterPro" id="IPR000515">
    <property type="entry name" value="MetI-like"/>
</dbReference>
<keyword evidence="7 9" id="KW-1133">Transmembrane helix</keyword>
<dbReference type="Pfam" id="PF00005">
    <property type="entry name" value="ABC_tran"/>
    <property type="match status" value="1"/>
</dbReference>
<dbReference type="Pfam" id="PF00528">
    <property type="entry name" value="BPD_transp_1"/>
    <property type="match status" value="1"/>
</dbReference>
<feature type="domain" description="ABC transporter" evidence="10">
    <location>
        <begin position="286"/>
        <end position="509"/>
    </location>
</feature>
<dbReference type="PROSITE" id="PS50893">
    <property type="entry name" value="ABC_TRANSPORTER_2"/>
    <property type="match status" value="1"/>
</dbReference>
<keyword evidence="12" id="KW-0378">Hydrolase</keyword>
<evidence type="ECO:0000256" key="8">
    <source>
        <dbReference type="ARBA" id="ARBA00023136"/>
    </source>
</evidence>
<evidence type="ECO:0000313" key="13">
    <source>
        <dbReference type="Proteomes" id="UP000215374"/>
    </source>
</evidence>
<keyword evidence="5" id="KW-0547">Nucleotide-binding</keyword>
<comment type="similarity">
    <text evidence="9">Belongs to the binding-protein-dependent transport system permease family.</text>
</comment>
<dbReference type="InterPro" id="IPR003593">
    <property type="entry name" value="AAA+_ATPase"/>
</dbReference>
<evidence type="ECO:0000256" key="7">
    <source>
        <dbReference type="ARBA" id="ARBA00022989"/>
    </source>
</evidence>
<reference evidence="12 13" key="1">
    <citation type="submission" date="2017-06" db="EMBL/GenBank/DDBJ databases">
        <authorList>
            <consortium name="Pathogen Informatics"/>
        </authorList>
    </citation>
    <scope>NUCLEOTIDE SEQUENCE [LARGE SCALE GENOMIC DNA]</scope>
    <source>
        <strain evidence="12 13">NCTC13015</strain>
    </source>
</reference>
<keyword evidence="8 9" id="KW-0472">Membrane</keyword>
<evidence type="ECO:0000313" key="12">
    <source>
        <dbReference type="EMBL" id="SNV67131.1"/>
    </source>
</evidence>
<dbReference type="InterPro" id="IPR027417">
    <property type="entry name" value="P-loop_NTPase"/>
</dbReference>
<keyword evidence="4 9" id="KW-0812">Transmembrane</keyword>
<feature type="transmembrane region" description="Helical" evidence="9">
    <location>
        <begin position="98"/>
        <end position="120"/>
    </location>
</feature>
<feature type="transmembrane region" description="Helical" evidence="9">
    <location>
        <begin position="65"/>
        <end position="86"/>
    </location>
</feature>
<evidence type="ECO:0000256" key="3">
    <source>
        <dbReference type="ARBA" id="ARBA00022475"/>
    </source>
</evidence>
<dbReference type="InterPro" id="IPR003439">
    <property type="entry name" value="ABC_transporter-like_ATP-bd"/>
</dbReference>
<dbReference type="OrthoDB" id="9774448at2"/>
<evidence type="ECO:0000256" key="1">
    <source>
        <dbReference type="ARBA" id="ARBA00004651"/>
    </source>
</evidence>
<dbReference type="InterPro" id="IPR035906">
    <property type="entry name" value="MetI-like_sf"/>
</dbReference>